<dbReference type="EMBL" id="JAAQPF010000677">
    <property type="protein sequence ID" value="KAF5698159.1"/>
    <property type="molecule type" value="Genomic_DNA"/>
</dbReference>
<evidence type="ECO:0000313" key="1">
    <source>
        <dbReference type="EMBL" id="KAF5698159.1"/>
    </source>
</evidence>
<comment type="caution">
    <text evidence="1">The sequence shown here is derived from an EMBL/GenBank/DDBJ whole genome shotgun (WGS) entry which is preliminary data.</text>
</comment>
<dbReference type="PANTHER" id="PTHR14187">
    <property type="entry name" value="ALPHA KINASE/ELONGATION FACTOR 2 KINASE"/>
    <property type="match status" value="1"/>
</dbReference>
<name>A0A8H6CZM3_9HYPO</name>
<dbReference type="SUPFAM" id="SSF53067">
    <property type="entry name" value="Actin-like ATPase domain"/>
    <property type="match status" value="1"/>
</dbReference>
<evidence type="ECO:0000313" key="2">
    <source>
        <dbReference type="Proteomes" id="UP000532311"/>
    </source>
</evidence>
<keyword evidence="1" id="KW-0346">Stress response</keyword>
<dbReference type="InterPro" id="IPR043129">
    <property type="entry name" value="ATPase_NBD"/>
</dbReference>
<sequence length="535" mass="61106">MHSYQAYPDDYSPKFVAIGIDFGTTYSGVSWARSTNPKEVHSITGWASEDHRNQNEVQVPTLYDIDSGKWGFEITPDMKPMKWFKLLLLKNEDIAKEEIRNAPQLQQARDILSSSRKRLTAVQVVGYYLKNVWDHTYVALKSMLDVDNLPLRVAITIPAIWPAYAQSAMREAAKIAGITKYRDIGETTLILVQEPEAAALASLFQRNSSPEIQDVISYKVVSERPFKLEECVPGTGKLAGAFQIDQAFESYVRGKAKLKISSLKDFDYNQFILREWELGAKRSFSISNAQENYHLHPPSKAYGTLARLRHKDTLIISNSEYVYDKLTEIFSNKVLRPSDGWSAVARGAVLRLLQENISSQPVHSPEDQEALGILPDVVSRRSRYHYGIVVSTSTEGLNLDPEDAITINPEGFERVSRMRWYLLKGDKIDKKSRIPFFYHHYYRARDMPEKCAFKIVYSAEDPAPKRSNSAVLSLCRIECDWDKPVTEWQPVGDPSEGWRKHNDLELTMGLQGEPKWEVRVGSNKREHKFDIEYAS</sequence>
<reference evidence="1 2" key="1">
    <citation type="submission" date="2020-05" db="EMBL/GenBank/DDBJ databases">
        <title>Identification and distribution of gene clusters putatively required for synthesis of sphingolipid metabolism inhibitors in phylogenetically diverse species of the filamentous fungus Fusarium.</title>
        <authorList>
            <person name="Kim H.-S."/>
            <person name="Busman M."/>
            <person name="Brown D.W."/>
            <person name="Divon H."/>
            <person name="Uhlig S."/>
            <person name="Proctor R.H."/>
        </authorList>
    </citation>
    <scope>NUCLEOTIDE SEQUENCE [LARGE SCALE GENOMIC DNA]</scope>
    <source>
        <strain evidence="1 2">NRRL 26131</strain>
    </source>
</reference>
<dbReference type="Gene3D" id="3.30.420.40">
    <property type="match status" value="1"/>
</dbReference>
<dbReference type="AlphaFoldDB" id="A0A8H6CZM3"/>
<organism evidence="1 2">
    <name type="scientific">Fusarium globosum</name>
    <dbReference type="NCBI Taxonomy" id="78864"/>
    <lineage>
        <taxon>Eukaryota</taxon>
        <taxon>Fungi</taxon>
        <taxon>Dikarya</taxon>
        <taxon>Ascomycota</taxon>
        <taxon>Pezizomycotina</taxon>
        <taxon>Sordariomycetes</taxon>
        <taxon>Hypocreomycetidae</taxon>
        <taxon>Hypocreales</taxon>
        <taxon>Nectriaceae</taxon>
        <taxon>Fusarium</taxon>
        <taxon>Fusarium fujikuroi species complex</taxon>
    </lineage>
</organism>
<accession>A0A8H6CZM3</accession>
<dbReference type="PANTHER" id="PTHR14187:SF5">
    <property type="entry name" value="HEAT SHOCK 70 KDA PROTEIN 12A"/>
    <property type="match status" value="1"/>
</dbReference>
<proteinExistence type="predicted"/>
<dbReference type="Proteomes" id="UP000532311">
    <property type="component" value="Unassembled WGS sequence"/>
</dbReference>
<protein>
    <submittedName>
        <fullName evidence="1">Heat shock 70 kDa 12B</fullName>
    </submittedName>
</protein>
<gene>
    <name evidence="1" type="ORF">FGLOB1_12259</name>
</gene>
<dbReference type="CDD" id="cd10170">
    <property type="entry name" value="ASKHA_NBD_HSP70"/>
    <property type="match status" value="1"/>
</dbReference>
<keyword evidence="2" id="KW-1185">Reference proteome</keyword>